<proteinExistence type="inferred from homology"/>
<protein>
    <recommendedName>
        <fullName evidence="4">Flagellin N-terminal domain-containing protein</fullName>
    </recommendedName>
</protein>
<evidence type="ECO:0000313" key="5">
    <source>
        <dbReference type="EMBL" id="OYQ16873.1"/>
    </source>
</evidence>
<organism evidence="5 6">
    <name type="scientific">Elstera cyanobacteriorum</name>
    <dbReference type="NCBI Taxonomy" id="2022747"/>
    <lineage>
        <taxon>Bacteria</taxon>
        <taxon>Pseudomonadati</taxon>
        <taxon>Pseudomonadota</taxon>
        <taxon>Alphaproteobacteria</taxon>
        <taxon>Rhodospirillales</taxon>
        <taxon>Rhodospirillaceae</taxon>
        <taxon>Elstera</taxon>
    </lineage>
</organism>
<evidence type="ECO:0000313" key="6">
    <source>
        <dbReference type="Proteomes" id="UP000216361"/>
    </source>
</evidence>
<comment type="caution">
    <text evidence="5">The sequence shown here is derived from an EMBL/GenBank/DDBJ whole genome shotgun (WGS) entry which is preliminary data.</text>
</comment>
<dbReference type="OrthoDB" id="9808068at2"/>
<dbReference type="Proteomes" id="UP000216361">
    <property type="component" value="Unassembled WGS sequence"/>
</dbReference>
<keyword evidence="6" id="KW-1185">Reference proteome</keyword>
<feature type="domain" description="Flagellin N-terminal" evidence="4">
    <location>
        <begin position="15"/>
        <end position="139"/>
    </location>
</feature>
<dbReference type="AlphaFoldDB" id="A0A255XIR9"/>
<accession>A0A255XIR9</accession>
<dbReference type="EMBL" id="NOXS01000035">
    <property type="protein sequence ID" value="OYQ16873.1"/>
    <property type="molecule type" value="Genomic_DNA"/>
</dbReference>
<dbReference type="GO" id="GO:0005198">
    <property type="term" value="F:structural molecule activity"/>
    <property type="evidence" value="ECO:0007669"/>
    <property type="project" value="InterPro"/>
</dbReference>
<comment type="similarity">
    <text evidence="2">Belongs to the bacterial flagellin family.</text>
</comment>
<reference evidence="5 6" key="1">
    <citation type="submission" date="2017-07" db="EMBL/GenBank/DDBJ databases">
        <title>Elstera cyanobacteriorum sp. nov., a novel bacterium isolated from cyanobacterial aggregates in a eutrophic lake.</title>
        <authorList>
            <person name="Cai H."/>
        </authorList>
    </citation>
    <scope>NUCLEOTIDE SEQUENCE [LARGE SCALE GENOMIC DNA]</scope>
    <source>
        <strain evidence="5 6">TH019</strain>
    </source>
</reference>
<dbReference type="Pfam" id="PF00669">
    <property type="entry name" value="Flagellin_N"/>
    <property type="match status" value="1"/>
</dbReference>
<sequence length="406" mass="43131">MQPITLSARMRTNLLVLQKTQDALAATHVRISTGRKVDRVVDDVSSYFQIKSLDDRVAGFETRRDEIDQSVSAISTALTATSAIDGLLRQLKGILVAAKTSTASERSALSVQYNSVKSQIDYMTADASYQGLTLVANSQARLATEFSDRSASRLDITGQRLTTYNTSAAGTLGTVTNASIASLVTLTAPTVGLYYLERGGSTGANFSAVAVVKYAFGNSVGAAVPTDLIQNGTVVSANIVNPYYLNVASIRGLYTDTYTNTSGLNIFFASQMFIYVGAELTGSAAIQTVSTGGTLWSAAIFAPDTGLGAETFNRALDFVVAGVDDAILQNRSFAGSMVTNVSILQTRLSFTQDYMRSQTNGARALALADVQEEGANLVALQTKLQLVTRGLAFGAETERSILRIFS</sequence>
<evidence type="ECO:0000256" key="1">
    <source>
        <dbReference type="ARBA" id="ARBA00004365"/>
    </source>
</evidence>
<dbReference type="GO" id="GO:0009288">
    <property type="term" value="C:bacterial-type flagellum"/>
    <property type="evidence" value="ECO:0007669"/>
    <property type="project" value="UniProtKB-SubCell"/>
</dbReference>
<evidence type="ECO:0000256" key="2">
    <source>
        <dbReference type="ARBA" id="ARBA00005709"/>
    </source>
</evidence>
<gene>
    <name evidence="5" type="ORF">CHR90_18040</name>
</gene>
<dbReference type="Gene3D" id="1.20.1330.10">
    <property type="entry name" value="f41 fragment of flagellin, N-terminal domain"/>
    <property type="match status" value="1"/>
</dbReference>
<name>A0A255XIR9_9PROT</name>
<dbReference type="InterPro" id="IPR001029">
    <property type="entry name" value="Flagellin_N"/>
</dbReference>
<evidence type="ECO:0000259" key="4">
    <source>
        <dbReference type="Pfam" id="PF00669"/>
    </source>
</evidence>
<dbReference type="RefSeq" id="WP_094410511.1">
    <property type="nucleotide sequence ID" value="NZ_BMJZ01000003.1"/>
</dbReference>
<dbReference type="SUPFAM" id="SSF64518">
    <property type="entry name" value="Phase 1 flagellin"/>
    <property type="match status" value="1"/>
</dbReference>
<keyword evidence="3" id="KW-0975">Bacterial flagellum</keyword>
<evidence type="ECO:0000256" key="3">
    <source>
        <dbReference type="ARBA" id="ARBA00023143"/>
    </source>
</evidence>
<comment type="subcellular location">
    <subcellularLocation>
        <location evidence="1">Bacterial flagellum</location>
    </subcellularLocation>
</comment>